<dbReference type="EMBL" id="FMZK01000001">
    <property type="protein sequence ID" value="SDC00761.1"/>
    <property type="molecule type" value="Genomic_DNA"/>
</dbReference>
<dbReference type="InterPro" id="IPR024301">
    <property type="entry name" value="Amidase_6"/>
</dbReference>
<organism evidence="4 5">
    <name type="scientific">Streptomyces prasinopilosus</name>
    <dbReference type="NCBI Taxonomy" id="67344"/>
    <lineage>
        <taxon>Bacteria</taxon>
        <taxon>Bacillati</taxon>
        <taxon>Actinomycetota</taxon>
        <taxon>Actinomycetes</taxon>
        <taxon>Kitasatosporales</taxon>
        <taxon>Streptomycetaceae</taxon>
        <taxon>Streptomyces</taxon>
    </lineage>
</organism>
<dbReference type="PANTHER" id="PTHR40032:SF1">
    <property type="entry name" value="EXPORTED PROTEIN"/>
    <property type="match status" value="1"/>
</dbReference>
<name>A0A1G6I2T4_9ACTN</name>
<evidence type="ECO:0000256" key="2">
    <source>
        <dbReference type="SAM" id="SignalP"/>
    </source>
</evidence>
<evidence type="ECO:0000259" key="3">
    <source>
        <dbReference type="Pfam" id="PF12671"/>
    </source>
</evidence>
<feature type="chain" id="PRO_5010197759" evidence="2">
    <location>
        <begin position="38"/>
        <end position="421"/>
    </location>
</feature>
<feature type="region of interest" description="Disordered" evidence="1">
    <location>
        <begin position="69"/>
        <end position="103"/>
    </location>
</feature>
<evidence type="ECO:0000313" key="4">
    <source>
        <dbReference type="EMBL" id="SDC00761.1"/>
    </source>
</evidence>
<feature type="domain" description="Putative amidase" evidence="3">
    <location>
        <begin position="267"/>
        <end position="419"/>
    </location>
</feature>
<dbReference type="STRING" id="67344.SAMN05216505_10130"/>
<proteinExistence type="predicted"/>
<feature type="signal peptide" evidence="2">
    <location>
        <begin position="1"/>
        <end position="37"/>
    </location>
</feature>
<evidence type="ECO:0000256" key="1">
    <source>
        <dbReference type="SAM" id="MobiDB-lite"/>
    </source>
</evidence>
<sequence>MKSRRISRTRRRATIFGAATASVIAGVAMLPNWSAGAAVTDDPTVDAKTKATFQRLADAVFTDRTEALVGGGRKDRNKPRTDGFSGDVRLSSGTARSQDSALSKLDRRRGELAKLGEKYSKGNTSVTLGATNVKGRTAKAVVTETTTLTYQKVRGSEPGTTGFQVRHELTFTADRRGDWQLTGIRPADEDNLAVNETATPAPVPAPTATPSAPASPSASASATPSASASATASGSVKASTTTPAAPKASTSYPGPANPKDFTASGLDYKAMADYAKRYWSDYNPAYPNFNGAGAGGDCTNFVSQALKEGGWKHVPGYVYDYTRWFGNAEIQSHSFIGVNEWSWFAQNSKRTTSLANVYQMDVGDVLQVDFDRDGSKDHTMIVTSRSKGVPYLTYHSTNTYSRSVSSIIASYPNASYYAYRT</sequence>
<accession>A0A1G6I2T4</accession>
<dbReference type="PANTHER" id="PTHR40032">
    <property type="entry name" value="EXPORTED PROTEIN-RELATED"/>
    <property type="match status" value="1"/>
</dbReference>
<feature type="compositionally biased region" description="Polar residues" evidence="1">
    <location>
        <begin position="91"/>
        <end position="101"/>
    </location>
</feature>
<dbReference type="RefSeq" id="WP_074993252.1">
    <property type="nucleotide sequence ID" value="NZ_FMZK01000001.1"/>
</dbReference>
<evidence type="ECO:0000313" key="5">
    <source>
        <dbReference type="Proteomes" id="UP000182100"/>
    </source>
</evidence>
<dbReference type="Pfam" id="PF12671">
    <property type="entry name" value="Amidase_6"/>
    <property type="match status" value="1"/>
</dbReference>
<dbReference type="Proteomes" id="UP000182100">
    <property type="component" value="Unassembled WGS sequence"/>
</dbReference>
<protein>
    <submittedName>
        <fullName evidence="4">Putative amidase domain-containing protein</fullName>
    </submittedName>
</protein>
<reference evidence="5" key="1">
    <citation type="submission" date="2016-10" db="EMBL/GenBank/DDBJ databases">
        <authorList>
            <person name="Varghese N."/>
            <person name="Submissions S."/>
        </authorList>
    </citation>
    <scope>NUCLEOTIDE SEQUENCE [LARGE SCALE GENOMIC DNA]</scope>
    <source>
        <strain evidence="5">CGMCC 4.3504</strain>
    </source>
</reference>
<feature type="region of interest" description="Disordered" evidence="1">
    <location>
        <begin position="197"/>
        <end position="256"/>
    </location>
</feature>
<keyword evidence="2" id="KW-0732">Signal</keyword>
<feature type="compositionally biased region" description="Basic and acidic residues" evidence="1">
    <location>
        <begin position="69"/>
        <end position="81"/>
    </location>
</feature>
<feature type="compositionally biased region" description="Low complexity" evidence="1">
    <location>
        <begin position="208"/>
        <end position="251"/>
    </location>
</feature>
<dbReference type="AlphaFoldDB" id="A0A1G6I2T4"/>
<gene>
    <name evidence="4" type="ORF">SAMN05216505_10130</name>
</gene>
<keyword evidence="5" id="KW-1185">Reference proteome</keyword>